<dbReference type="AlphaFoldDB" id="A0A3P7LTA8"/>
<accession>A0A3P7LTA8</accession>
<evidence type="ECO:0000256" key="2">
    <source>
        <dbReference type="ARBA" id="ARBA00022801"/>
    </source>
</evidence>
<reference evidence="6 7" key="1">
    <citation type="submission" date="2018-11" db="EMBL/GenBank/DDBJ databases">
        <authorList>
            <consortium name="Pathogen Informatics"/>
        </authorList>
    </citation>
    <scope>NUCLEOTIDE SEQUENCE [LARGE SCALE GENOMIC DNA]</scope>
</reference>
<dbReference type="EMBL" id="UYRV01104838">
    <property type="protein sequence ID" value="VDN20134.1"/>
    <property type="molecule type" value="Genomic_DNA"/>
</dbReference>
<keyword evidence="2" id="KW-0378">Hydrolase</keyword>
<dbReference type="InterPro" id="IPR041679">
    <property type="entry name" value="DNA2/NAM7-like_C"/>
</dbReference>
<dbReference type="SUPFAM" id="SSF52540">
    <property type="entry name" value="P-loop containing nucleoside triphosphate hydrolases"/>
    <property type="match status" value="1"/>
</dbReference>
<sequence length="142" mass="16243">MFKVRCIESRNRTEQYKQTESRSSKGIAPNDIVIISFYKEHSDASRNLPHVQELSTVDAVQGCKKEAIVILTTKTNFDPEGAEFLDDKKRMNVVLTRCRQGQFLLGHYDSLVQLPFWGKVLQWSNEHHAVIPSAILGWRLGV</sequence>
<keyword evidence="3" id="KW-0347">Helicase</keyword>
<feature type="domain" description="DNA2/NAM7 helicase-like C-terminal" evidence="5">
    <location>
        <begin position="24"/>
        <end position="107"/>
    </location>
</feature>
<keyword evidence="7" id="KW-1185">Reference proteome</keyword>
<dbReference type="GO" id="GO:0005524">
    <property type="term" value="F:ATP binding"/>
    <property type="evidence" value="ECO:0007669"/>
    <property type="project" value="UniProtKB-KW"/>
</dbReference>
<dbReference type="OrthoDB" id="5876623at2759"/>
<keyword evidence="4" id="KW-0067">ATP-binding</keyword>
<evidence type="ECO:0000256" key="4">
    <source>
        <dbReference type="ARBA" id="ARBA00022840"/>
    </source>
</evidence>
<dbReference type="PANTHER" id="PTHR43788">
    <property type="entry name" value="DNA2/NAM7 HELICASE FAMILY MEMBER"/>
    <property type="match status" value="1"/>
</dbReference>
<evidence type="ECO:0000256" key="1">
    <source>
        <dbReference type="ARBA" id="ARBA00022741"/>
    </source>
</evidence>
<dbReference type="Pfam" id="PF13087">
    <property type="entry name" value="AAA_12"/>
    <property type="match status" value="1"/>
</dbReference>
<dbReference type="InterPro" id="IPR027417">
    <property type="entry name" value="P-loop_NTPase"/>
</dbReference>
<dbReference type="GO" id="GO:0016787">
    <property type="term" value="F:hydrolase activity"/>
    <property type="evidence" value="ECO:0007669"/>
    <property type="project" value="UniProtKB-KW"/>
</dbReference>
<evidence type="ECO:0000259" key="5">
    <source>
        <dbReference type="Pfam" id="PF13087"/>
    </source>
</evidence>
<evidence type="ECO:0000313" key="7">
    <source>
        <dbReference type="Proteomes" id="UP000271889"/>
    </source>
</evidence>
<dbReference type="Proteomes" id="UP000271889">
    <property type="component" value="Unassembled WGS sequence"/>
</dbReference>
<dbReference type="PANTHER" id="PTHR43788:SF16">
    <property type="entry name" value="HELICASE WITH ZINC FINGER 2"/>
    <property type="match status" value="1"/>
</dbReference>
<dbReference type="Gene3D" id="3.40.50.300">
    <property type="entry name" value="P-loop containing nucleotide triphosphate hydrolases"/>
    <property type="match status" value="1"/>
</dbReference>
<gene>
    <name evidence="6" type="ORF">CGOC_LOCUS8745</name>
</gene>
<organism evidence="6 7">
    <name type="scientific">Cylicostephanus goldi</name>
    <name type="common">Nematode worm</name>
    <dbReference type="NCBI Taxonomy" id="71465"/>
    <lineage>
        <taxon>Eukaryota</taxon>
        <taxon>Metazoa</taxon>
        <taxon>Ecdysozoa</taxon>
        <taxon>Nematoda</taxon>
        <taxon>Chromadorea</taxon>
        <taxon>Rhabditida</taxon>
        <taxon>Rhabditina</taxon>
        <taxon>Rhabditomorpha</taxon>
        <taxon>Strongyloidea</taxon>
        <taxon>Strongylidae</taxon>
        <taxon>Cylicostephanus</taxon>
    </lineage>
</organism>
<protein>
    <recommendedName>
        <fullName evidence="5">DNA2/NAM7 helicase-like C-terminal domain-containing protein</fullName>
    </recommendedName>
</protein>
<proteinExistence type="predicted"/>
<evidence type="ECO:0000256" key="3">
    <source>
        <dbReference type="ARBA" id="ARBA00022806"/>
    </source>
</evidence>
<dbReference type="InterPro" id="IPR050534">
    <property type="entry name" value="Coronavir_polyprotein_1ab"/>
</dbReference>
<name>A0A3P7LTA8_CYLGO</name>
<keyword evidence="1" id="KW-0547">Nucleotide-binding</keyword>
<dbReference type="GO" id="GO:0043139">
    <property type="term" value="F:5'-3' DNA helicase activity"/>
    <property type="evidence" value="ECO:0007669"/>
    <property type="project" value="TreeGrafter"/>
</dbReference>
<evidence type="ECO:0000313" key="6">
    <source>
        <dbReference type="EMBL" id="VDN20134.1"/>
    </source>
</evidence>